<dbReference type="SMART" id="SM00091">
    <property type="entry name" value="PAS"/>
    <property type="match status" value="1"/>
</dbReference>
<sequence>MSEDTIKSSEERLKILFEYAPDGYYLTDLRGIFLDGNRAAEEMVGYKKEELVGKNFAKTKLLSTKQIPKAAALLARNALGQPTGPDEFILTRKDGSKTMVSIRTFPVRIDGKTVVLGIAHDITEYKRTQDELKRSYERMQKVLEDTINALTSAVEKRDPYTAGHQHRVAVLADAIAERMRLPENQKEGLHVASLVHDIGKINVPAGILNKPSGLSEPEFALVKDHVLVGYDILRTIEFPWPVAEIVLQHHERLDGSGYPSGIKDGEIMLEAKILGVADVVESMLAHRPYRPARGMEVAVKEITKNKKKLYDTKVVNACLKVLRDKQFSF</sequence>
<dbReference type="InterPro" id="IPR000700">
    <property type="entry name" value="PAS-assoc_C"/>
</dbReference>
<dbReference type="SUPFAM" id="SSF55785">
    <property type="entry name" value="PYP-like sensor domain (PAS domain)"/>
    <property type="match status" value="1"/>
</dbReference>
<dbReference type="SUPFAM" id="SSF109604">
    <property type="entry name" value="HD-domain/PDEase-like"/>
    <property type="match status" value="1"/>
</dbReference>
<dbReference type="InterPro" id="IPR037522">
    <property type="entry name" value="HD_GYP_dom"/>
</dbReference>
<dbReference type="PROSITE" id="PS50112">
    <property type="entry name" value="PAS"/>
    <property type="match status" value="1"/>
</dbReference>
<dbReference type="Gene3D" id="3.30.450.20">
    <property type="entry name" value="PAS domain"/>
    <property type="match status" value="1"/>
</dbReference>
<dbReference type="PROSITE" id="PS50113">
    <property type="entry name" value="PAC"/>
    <property type="match status" value="1"/>
</dbReference>
<dbReference type="PANTHER" id="PTHR43155">
    <property type="entry name" value="CYCLIC DI-GMP PHOSPHODIESTERASE PA4108-RELATED"/>
    <property type="match status" value="1"/>
</dbReference>
<dbReference type="CDD" id="cd00077">
    <property type="entry name" value="HDc"/>
    <property type="match status" value="1"/>
</dbReference>
<dbReference type="AlphaFoldDB" id="A0A0S8FV34"/>
<evidence type="ECO:0000259" key="2">
    <source>
        <dbReference type="PROSITE" id="PS50112"/>
    </source>
</evidence>
<gene>
    <name evidence="5" type="ORF">AMJ83_06980</name>
</gene>
<evidence type="ECO:0000256" key="1">
    <source>
        <dbReference type="SAM" id="Coils"/>
    </source>
</evidence>
<reference evidence="5 6" key="1">
    <citation type="journal article" date="2015" name="Microbiome">
        <title>Genomic resolution of linkages in carbon, nitrogen, and sulfur cycling among widespread estuary sediment bacteria.</title>
        <authorList>
            <person name="Baker B.J."/>
            <person name="Lazar C.S."/>
            <person name="Teske A.P."/>
            <person name="Dick G.J."/>
        </authorList>
    </citation>
    <scope>NUCLEOTIDE SEQUENCE [LARGE SCALE GENOMIC DNA]</scope>
    <source>
        <strain evidence="5">SM23_42</strain>
    </source>
</reference>
<dbReference type="STRING" id="1703779.AMJ83_06980"/>
<dbReference type="NCBIfam" id="TIGR00277">
    <property type="entry name" value="HDIG"/>
    <property type="match status" value="1"/>
</dbReference>
<dbReference type="InterPro" id="IPR035965">
    <property type="entry name" value="PAS-like_dom_sf"/>
</dbReference>
<organism evidence="5 6">
    <name type="scientific">candidate division WOR_3 bacterium SM23_42</name>
    <dbReference type="NCBI Taxonomy" id="1703779"/>
    <lineage>
        <taxon>Bacteria</taxon>
        <taxon>Bacteria division WOR-3</taxon>
    </lineage>
</organism>
<feature type="domain" description="PAS" evidence="2">
    <location>
        <begin position="9"/>
        <end position="55"/>
    </location>
</feature>
<evidence type="ECO:0000259" key="3">
    <source>
        <dbReference type="PROSITE" id="PS50113"/>
    </source>
</evidence>
<dbReference type="InterPro" id="IPR000014">
    <property type="entry name" value="PAS"/>
</dbReference>
<dbReference type="CDD" id="cd00130">
    <property type="entry name" value="PAS"/>
    <property type="match status" value="1"/>
</dbReference>
<feature type="domain" description="PAC" evidence="3">
    <location>
        <begin position="84"/>
        <end position="134"/>
    </location>
</feature>
<dbReference type="Proteomes" id="UP000051373">
    <property type="component" value="Unassembled WGS sequence"/>
</dbReference>
<dbReference type="EMBL" id="LJUJ01000013">
    <property type="protein sequence ID" value="KPK63436.1"/>
    <property type="molecule type" value="Genomic_DNA"/>
</dbReference>
<evidence type="ECO:0000313" key="6">
    <source>
        <dbReference type="Proteomes" id="UP000051373"/>
    </source>
</evidence>
<proteinExistence type="predicted"/>
<dbReference type="Pfam" id="PF13426">
    <property type="entry name" value="PAS_9"/>
    <property type="match status" value="1"/>
</dbReference>
<feature type="coiled-coil region" evidence="1">
    <location>
        <begin position="122"/>
        <end position="149"/>
    </location>
</feature>
<feature type="domain" description="HD-GYP" evidence="4">
    <location>
        <begin position="139"/>
        <end position="329"/>
    </location>
</feature>
<name>A0A0S8FV34_UNCW3</name>
<dbReference type="PROSITE" id="PS51832">
    <property type="entry name" value="HD_GYP"/>
    <property type="match status" value="1"/>
</dbReference>
<keyword evidence="1" id="KW-0175">Coiled coil</keyword>
<dbReference type="Gene3D" id="1.10.3210.10">
    <property type="entry name" value="Hypothetical protein af1432"/>
    <property type="match status" value="1"/>
</dbReference>
<dbReference type="Pfam" id="PF13487">
    <property type="entry name" value="HD_5"/>
    <property type="match status" value="1"/>
</dbReference>
<dbReference type="InterPro" id="IPR006675">
    <property type="entry name" value="HDIG_dom"/>
</dbReference>
<dbReference type="SMART" id="SM00471">
    <property type="entry name" value="HDc"/>
    <property type="match status" value="1"/>
</dbReference>
<dbReference type="InterPro" id="IPR003607">
    <property type="entry name" value="HD/PDEase_dom"/>
</dbReference>
<protein>
    <recommendedName>
        <fullName evidence="7">Histidine kinase</fullName>
    </recommendedName>
</protein>
<comment type="caution">
    <text evidence="5">The sequence shown here is derived from an EMBL/GenBank/DDBJ whole genome shotgun (WGS) entry which is preliminary data.</text>
</comment>
<accession>A0A0S8FV34</accession>
<evidence type="ECO:0000259" key="4">
    <source>
        <dbReference type="PROSITE" id="PS51832"/>
    </source>
</evidence>
<dbReference type="PANTHER" id="PTHR43155:SF2">
    <property type="entry name" value="CYCLIC DI-GMP PHOSPHODIESTERASE PA4108"/>
    <property type="match status" value="1"/>
</dbReference>
<evidence type="ECO:0000313" key="5">
    <source>
        <dbReference type="EMBL" id="KPK63436.1"/>
    </source>
</evidence>
<evidence type="ECO:0008006" key="7">
    <source>
        <dbReference type="Google" id="ProtNLM"/>
    </source>
</evidence>
<dbReference type="NCBIfam" id="TIGR00229">
    <property type="entry name" value="sensory_box"/>
    <property type="match status" value="1"/>
</dbReference>